<accession>A0A397UMP6</accession>
<keyword evidence="3" id="KW-1185">Reference proteome</keyword>
<protein>
    <submittedName>
        <fullName evidence="2">Uncharacterized protein</fullName>
    </submittedName>
</protein>
<comment type="caution">
    <text evidence="2">The sequence shown here is derived from an EMBL/GenBank/DDBJ whole genome shotgun (WGS) entry which is preliminary data.</text>
</comment>
<organism evidence="2 3">
    <name type="scientific">Gigaspora rosea</name>
    <dbReference type="NCBI Taxonomy" id="44941"/>
    <lineage>
        <taxon>Eukaryota</taxon>
        <taxon>Fungi</taxon>
        <taxon>Fungi incertae sedis</taxon>
        <taxon>Mucoromycota</taxon>
        <taxon>Glomeromycotina</taxon>
        <taxon>Glomeromycetes</taxon>
        <taxon>Diversisporales</taxon>
        <taxon>Gigasporaceae</taxon>
        <taxon>Gigaspora</taxon>
    </lineage>
</organism>
<dbReference type="AlphaFoldDB" id="A0A397UMP6"/>
<gene>
    <name evidence="2" type="ORF">C2G38_2111178</name>
</gene>
<keyword evidence="1" id="KW-1133">Transmembrane helix</keyword>
<feature type="transmembrane region" description="Helical" evidence="1">
    <location>
        <begin position="6"/>
        <end position="32"/>
    </location>
</feature>
<proteinExistence type="predicted"/>
<evidence type="ECO:0000313" key="2">
    <source>
        <dbReference type="EMBL" id="RIB08416.1"/>
    </source>
</evidence>
<dbReference type="EMBL" id="QKWP01001512">
    <property type="protein sequence ID" value="RIB08416.1"/>
    <property type="molecule type" value="Genomic_DNA"/>
</dbReference>
<name>A0A397UMP6_9GLOM</name>
<dbReference type="Proteomes" id="UP000266673">
    <property type="component" value="Unassembled WGS sequence"/>
</dbReference>
<sequence>MVCVNFVLPFFFGEQFFGINISVILYIIFMYWSAISIFSLNICGDQFIGYTVLFQKFYHRNFLFIEYYLGKKSLLFALSQLHGNPSLGSVLQD</sequence>
<evidence type="ECO:0000256" key="1">
    <source>
        <dbReference type="SAM" id="Phobius"/>
    </source>
</evidence>
<evidence type="ECO:0000313" key="3">
    <source>
        <dbReference type="Proteomes" id="UP000266673"/>
    </source>
</evidence>
<keyword evidence="1" id="KW-0472">Membrane</keyword>
<reference evidence="2 3" key="1">
    <citation type="submission" date="2018-06" db="EMBL/GenBank/DDBJ databases">
        <title>Comparative genomics reveals the genomic features of Rhizophagus irregularis, R. cerebriforme, R. diaphanum and Gigaspora rosea, and their symbiotic lifestyle signature.</title>
        <authorList>
            <person name="Morin E."/>
            <person name="San Clemente H."/>
            <person name="Chen E.C.H."/>
            <person name="De La Providencia I."/>
            <person name="Hainaut M."/>
            <person name="Kuo A."/>
            <person name="Kohler A."/>
            <person name="Murat C."/>
            <person name="Tang N."/>
            <person name="Roy S."/>
            <person name="Loubradou J."/>
            <person name="Henrissat B."/>
            <person name="Grigoriev I.V."/>
            <person name="Corradi N."/>
            <person name="Roux C."/>
            <person name="Martin F.M."/>
        </authorList>
    </citation>
    <scope>NUCLEOTIDE SEQUENCE [LARGE SCALE GENOMIC DNA]</scope>
    <source>
        <strain evidence="2 3">DAOM 194757</strain>
    </source>
</reference>
<keyword evidence="1" id="KW-0812">Transmembrane</keyword>